<dbReference type="EMBL" id="VSWD01000006">
    <property type="protein sequence ID" value="KAK3100472.1"/>
    <property type="molecule type" value="Genomic_DNA"/>
</dbReference>
<dbReference type="AlphaFoldDB" id="A0AA88Y9N6"/>
<name>A0AA88Y9N6_PINIB</name>
<sequence>MSKIKHWINDHAETFFNSHSNLTAISACPIRSRERKRILQQEWCIVFYCTNKGQLPHGEKLFPEKIDDYAIDVREQSFTTCSKTNDDLSVSNENHSKLSMGAQIEIEQGRIGTLGCFLQLNENSVGFLTCAHVCMSENVDIRSYSDSGKKQKVYQPDRQSSSKEIGYVRSISFTHGERYKVSVDAALVILTDSNRLPVDGYFVKAKDEDLRRAGTYTFN</sequence>
<organism evidence="1 2">
    <name type="scientific">Pinctada imbricata</name>
    <name type="common">Atlantic pearl-oyster</name>
    <name type="synonym">Pinctada martensii</name>
    <dbReference type="NCBI Taxonomy" id="66713"/>
    <lineage>
        <taxon>Eukaryota</taxon>
        <taxon>Metazoa</taxon>
        <taxon>Spiralia</taxon>
        <taxon>Lophotrochozoa</taxon>
        <taxon>Mollusca</taxon>
        <taxon>Bivalvia</taxon>
        <taxon>Autobranchia</taxon>
        <taxon>Pteriomorphia</taxon>
        <taxon>Pterioida</taxon>
        <taxon>Pterioidea</taxon>
        <taxon>Pteriidae</taxon>
        <taxon>Pinctada</taxon>
    </lineage>
</organism>
<evidence type="ECO:0000313" key="1">
    <source>
        <dbReference type="EMBL" id="KAK3100472.1"/>
    </source>
</evidence>
<accession>A0AA88Y9N6</accession>
<comment type="caution">
    <text evidence="1">The sequence shown here is derived from an EMBL/GenBank/DDBJ whole genome shotgun (WGS) entry which is preliminary data.</text>
</comment>
<gene>
    <name evidence="1" type="ORF">FSP39_020582</name>
</gene>
<dbReference type="PROSITE" id="PS51257">
    <property type="entry name" value="PROKAR_LIPOPROTEIN"/>
    <property type="match status" value="1"/>
</dbReference>
<proteinExistence type="predicted"/>
<keyword evidence="2" id="KW-1185">Reference proteome</keyword>
<evidence type="ECO:0000313" key="2">
    <source>
        <dbReference type="Proteomes" id="UP001186944"/>
    </source>
</evidence>
<dbReference type="Proteomes" id="UP001186944">
    <property type="component" value="Unassembled WGS sequence"/>
</dbReference>
<reference evidence="1" key="1">
    <citation type="submission" date="2019-08" db="EMBL/GenBank/DDBJ databases">
        <title>The improved chromosome-level genome for the pearl oyster Pinctada fucata martensii using PacBio sequencing and Hi-C.</title>
        <authorList>
            <person name="Zheng Z."/>
        </authorList>
    </citation>
    <scope>NUCLEOTIDE SEQUENCE</scope>
    <source>
        <strain evidence="1">ZZ-2019</strain>
        <tissue evidence="1">Adductor muscle</tissue>
    </source>
</reference>
<protein>
    <submittedName>
        <fullName evidence="1">Uncharacterized protein</fullName>
    </submittedName>
</protein>